<dbReference type="InterPro" id="IPR009057">
    <property type="entry name" value="Homeodomain-like_sf"/>
</dbReference>
<gene>
    <name evidence="4" type="ORF">C0081_21675</name>
</gene>
<keyword evidence="1 2" id="KW-0238">DNA-binding</keyword>
<dbReference type="RefSeq" id="WP_101535821.1">
    <property type="nucleotide sequence ID" value="NZ_JBFHIU010000004.1"/>
</dbReference>
<dbReference type="OrthoDB" id="9802802at2"/>
<dbReference type="Pfam" id="PF00440">
    <property type="entry name" value="TetR_N"/>
    <property type="match status" value="1"/>
</dbReference>
<dbReference type="SUPFAM" id="SSF46689">
    <property type="entry name" value="Homeodomain-like"/>
    <property type="match status" value="1"/>
</dbReference>
<evidence type="ECO:0000256" key="1">
    <source>
        <dbReference type="ARBA" id="ARBA00023125"/>
    </source>
</evidence>
<name>A0A2N5XK85_9HYPH</name>
<dbReference type="InterPro" id="IPR001647">
    <property type="entry name" value="HTH_TetR"/>
</dbReference>
<organism evidence="4 5">
    <name type="scientific">Cohaesibacter celericrescens</name>
    <dbReference type="NCBI Taxonomy" id="2067669"/>
    <lineage>
        <taxon>Bacteria</taxon>
        <taxon>Pseudomonadati</taxon>
        <taxon>Pseudomonadota</taxon>
        <taxon>Alphaproteobacteria</taxon>
        <taxon>Hyphomicrobiales</taxon>
        <taxon>Cohaesibacteraceae</taxon>
    </lineage>
</organism>
<dbReference type="PROSITE" id="PS50977">
    <property type="entry name" value="HTH_TETR_2"/>
    <property type="match status" value="1"/>
</dbReference>
<keyword evidence="5" id="KW-1185">Reference proteome</keyword>
<accession>A0A2N5XK85</accession>
<evidence type="ECO:0000313" key="5">
    <source>
        <dbReference type="Proteomes" id="UP000234881"/>
    </source>
</evidence>
<dbReference type="Gene3D" id="1.10.357.10">
    <property type="entry name" value="Tetracycline Repressor, domain 2"/>
    <property type="match status" value="1"/>
</dbReference>
<evidence type="ECO:0000313" key="4">
    <source>
        <dbReference type="EMBL" id="PLW74921.1"/>
    </source>
</evidence>
<protein>
    <recommendedName>
        <fullName evidence="3">HTH tetR-type domain-containing protein</fullName>
    </recommendedName>
</protein>
<dbReference type="Proteomes" id="UP000234881">
    <property type="component" value="Unassembled WGS sequence"/>
</dbReference>
<sequence>MIDTKTKIIVAALEAFKRYSIQRTTMADIASEAKLSRQTLYATLGSKEEVVAEVIGYASMDSLQATKTRLVECKSLSEQLDVFFEETIVIPYEYIQKNASCIDIWGNNEIVGHRAVVEARQAYYLFISQLLLPYTTKLGEAGQSPAEFAKFILFVCEQLKTAPNPREIFDAHLRSLKVTIMIMALGRDQYTPD</sequence>
<evidence type="ECO:0000256" key="2">
    <source>
        <dbReference type="PROSITE-ProRule" id="PRU00335"/>
    </source>
</evidence>
<feature type="domain" description="HTH tetR-type" evidence="3">
    <location>
        <begin position="2"/>
        <end position="62"/>
    </location>
</feature>
<dbReference type="AlphaFoldDB" id="A0A2N5XK85"/>
<dbReference type="InterPro" id="IPR050624">
    <property type="entry name" value="HTH-type_Tx_Regulator"/>
</dbReference>
<dbReference type="GO" id="GO:0003677">
    <property type="term" value="F:DNA binding"/>
    <property type="evidence" value="ECO:0007669"/>
    <property type="project" value="UniProtKB-UniRule"/>
</dbReference>
<dbReference type="EMBL" id="PKUQ01000055">
    <property type="protein sequence ID" value="PLW74921.1"/>
    <property type="molecule type" value="Genomic_DNA"/>
</dbReference>
<dbReference type="PANTHER" id="PTHR43479:SF11">
    <property type="entry name" value="ACREF_ENVCD OPERON REPRESSOR-RELATED"/>
    <property type="match status" value="1"/>
</dbReference>
<proteinExistence type="predicted"/>
<reference evidence="4 5" key="1">
    <citation type="submission" date="2018-01" db="EMBL/GenBank/DDBJ databases">
        <title>The draft genome sequence of Cohaesibacter sp. H1304.</title>
        <authorList>
            <person name="Wang N.-N."/>
            <person name="Du Z.-J."/>
        </authorList>
    </citation>
    <scope>NUCLEOTIDE SEQUENCE [LARGE SCALE GENOMIC DNA]</scope>
    <source>
        <strain evidence="4 5">H1304</strain>
    </source>
</reference>
<comment type="caution">
    <text evidence="4">The sequence shown here is derived from an EMBL/GenBank/DDBJ whole genome shotgun (WGS) entry which is preliminary data.</text>
</comment>
<evidence type="ECO:0000259" key="3">
    <source>
        <dbReference type="PROSITE" id="PS50977"/>
    </source>
</evidence>
<feature type="DNA-binding region" description="H-T-H motif" evidence="2">
    <location>
        <begin position="25"/>
        <end position="44"/>
    </location>
</feature>
<dbReference type="PANTHER" id="PTHR43479">
    <property type="entry name" value="ACREF/ENVCD OPERON REPRESSOR-RELATED"/>
    <property type="match status" value="1"/>
</dbReference>